<dbReference type="GO" id="GO:0005829">
    <property type="term" value="C:cytosol"/>
    <property type="evidence" value="ECO:0007669"/>
    <property type="project" value="TreeGrafter"/>
</dbReference>
<dbReference type="GO" id="GO:0000976">
    <property type="term" value="F:transcription cis-regulatory region binding"/>
    <property type="evidence" value="ECO:0007669"/>
    <property type="project" value="TreeGrafter"/>
</dbReference>
<evidence type="ECO:0000256" key="3">
    <source>
        <dbReference type="ARBA" id="ARBA00023163"/>
    </source>
</evidence>
<dbReference type="OrthoDB" id="6506763at2"/>
<protein>
    <submittedName>
        <fullName evidence="5">AraC family transcriptional regulator</fullName>
    </submittedName>
</protein>
<dbReference type="SUPFAM" id="SSF46689">
    <property type="entry name" value="Homeodomain-like"/>
    <property type="match status" value="1"/>
</dbReference>
<evidence type="ECO:0000256" key="1">
    <source>
        <dbReference type="ARBA" id="ARBA00023015"/>
    </source>
</evidence>
<dbReference type="InterPro" id="IPR018060">
    <property type="entry name" value="HTH_AraC"/>
</dbReference>
<keyword evidence="3" id="KW-0804">Transcription</keyword>
<dbReference type="Pfam" id="PF12625">
    <property type="entry name" value="Arabinose_bd"/>
    <property type="match status" value="1"/>
</dbReference>
<gene>
    <name evidence="5" type="ORF">C7A17_23835</name>
</gene>
<dbReference type="EMBL" id="CP027657">
    <property type="protein sequence ID" value="AVO55653.1"/>
    <property type="molecule type" value="Genomic_DNA"/>
</dbReference>
<organism evidence="5 6">
    <name type="scientific">Ectopseudomonas mendocina</name>
    <name type="common">Pseudomonas mendocina</name>
    <dbReference type="NCBI Taxonomy" id="300"/>
    <lineage>
        <taxon>Bacteria</taxon>
        <taxon>Pseudomonadati</taxon>
        <taxon>Pseudomonadota</taxon>
        <taxon>Gammaproteobacteria</taxon>
        <taxon>Pseudomonadales</taxon>
        <taxon>Pseudomonadaceae</taxon>
        <taxon>Ectopseudomonas</taxon>
    </lineage>
</organism>
<dbReference type="AlphaFoldDB" id="A0A2R3QVA2"/>
<proteinExistence type="predicted"/>
<evidence type="ECO:0000313" key="5">
    <source>
        <dbReference type="EMBL" id="AVO55653.1"/>
    </source>
</evidence>
<dbReference type="RefSeq" id="WP_106741353.1">
    <property type="nucleotide sequence ID" value="NZ_CP027657.1"/>
</dbReference>
<dbReference type="InterPro" id="IPR032687">
    <property type="entry name" value="AraC-type_N"/>
</dbReference>
<feature type="domain" description="HTH araC/xylS-type" evidence="4">
    <location>
        <begin position="234"/>
        <end position="332"/>
    </location>
</feature>
<keyword evidence="2" id="KW-0238">DNA-binding</keyword>
<dbReference type="Gene3D" id="1.10.10.60">
    <property type="entry name" value="Homeodomain-like"/>
    <property type="match status" value="1"/>
</dbReference>
<dbReference type="PANTHER" id="PTHR47894:SF4">
    <property type="entry name" value="HTH-TYPE TRANSCRIPTIONAL REGULATOR GADX"/>
    <property type="match status" value="1"/>
</dbReference>
<reference evidence="5 6" key="1">
    <citation type="submission" date="2018-03" db="EMBL/GenBank/DDBJ databases">
        <title>Complete genome sequence and methylome analysis of Pseudomonas mendocina NEB 698.</title>
        <authorList>
            <person name="Morgan R.D."/>
        </authorList>
    </citation>
    <scope>NUCLEOTIDE SEQUENCE [LARGE SCALE GENOMIC DNA]</scope>
    <source>
        <strain evidence="5 6">NEB698</strain>
    </source>
</reference>
<accession>A0A2R3QVA2</accession>
<evidence type="ECO:0000256" key="2">
    <source>
        <dbReference type="ARBA" id="ARBA00023125"/>
    </source>
</evidence>
<dbReference type="SMART" id="SM00342">
    <property type="entry name" value="HTH_ARAC"/>
    <property type="match status" value="1"/>
</dbReference>
<dbReference type="Pfam" id="PF12833">
    <property type="entry name" value="HTH_18"/>
    <property type="match status" value="1"/>
</dbReference>
<dbReference type="Proteomes" id="UP000238327">
    <property type="component" value="Chromosome"/>
</dbReference>
<dbReference type="InterPro" id="IPR009057">
    <property type="entry name" value="Homeodomain-like_sf"/>
</dbReference>
<keyword evidence="1" id="KW-0805">Transcription regulation</keyword>
<evidence type="ECO:0000259" key="4">
    <source>
        <dbReference type="PROSITE" id="PS01124"/>
    </source>
</evidence>
<sequence length="334" mass="37877">MSIRYEVRSAALTGLAAEVERLDGDLHGLLARAEMPCMALDDGDGLIQIEQLIRLLNLASVQLQCPDLGLRVASHQGLDMLGLLGRLLVREPDLHAAFTAAQRYLALHNKAEHWQLLPLEGRIQVRRIEHFFAVEGAQQYREMAIAAYARLVRAIGGDDLRPLRVAFSHSPVAPRPRYRQHLGCEVLFDQEYDCLVYDARVLQRPVLAMARDDAQRLDEQLRERLESLQDSLELQVRSLIVQTLGMRQHSLGHIAELLGQHPRSLQRRLRSEGLNFKQLVHQVKMDSAGWQVQASSMPLTLLADVLGYADQAAFCKAFRNHYGQSPSRWRKAHR</sequence>
<dbReference type="PANTHER" id="PTHR47894">
    <property type="entry name" value="HTH-TYPE TRANSCRIPTIONAL REGULATOR GADX"/>
    <property type="match status" value="1"/>
</dbReference>
<name>A0A2R3QVA2_ECTME</name>
<evidence type="ECO:0000313" key="6">
    <source>
        <dbReference type="Proteomes" id="UP000238327"/>
    </source>
</evidence>
<dbReference type="PROSITE" id="PS01124">
    <property type="entry name" value="HTH_ARAC_FAMILY_2"/>
    <property type="match status" value="1"/>
</dbReference>
<dbReference type="GO" id="GO:0003700">
    <property type="term" value="F:DNA-binding transcription factor activity"/>
    <property type="evidence" value="ECO:0007669"/>
    <property type="project" value="InterPro"/>
</dbReference>
<dbReference type="STRING" id="1001585.MDS_2564"/>